<dbReference type="CDD" id="cd08047">
    <property type="entry name" value="TAF7"/>
    <property type="match status" value="1"/>
</dbReference>
<dbReference type="InterPro" id="IPR006751">
    <property type="entry name" value="TAFII55_prot_cons_reg"/>
</dbReference>
<gene>
    <name evidence="8" type="ORF">ACET3X_006946</name>
</gene>
<organism evidence="8 9">
    <name type="scientific">Alternaria dauci</name>
    <dbReference type="NCBI Taxonomy" id="48095"/>
    <lineage>
        <taxon>Eukaryota</taxon>
        <taxon>Fungi</taxon>
        <taxon>Dikarya</taxon>
        <taxon>Ascomycota</taxon>
        <taxon>Pezizomycotina</taxon>
        <taxon>Dothideomycetes</taxon>
        <taxon>Pleosporomycetidae</taxon>
        <taxon>Pleosporales</taxon>
        <taxon>Pleosporineae</taxon>
        <taxon>Pleosporaceae</taxon>
        <taxon>Alternaria</taxon>
        <taxon>Alternaria sect. Porri</taxon>
    </lineage>
</organism>
<keyword evidence="5" id="KW-0539">Nucleus</keyword>
<evidence type="ECO:0000313" key="9">
    <source>
        <dbReference type="Proteomes" id="UP001578633"/>
    </source>
</evidence>
<name>A0ABR3UFM1_9PLEO</name>
<evidence type="ECO:0000256" key="2">
    <source>
        <dbReference type="ARBA" id="ARBA00009368"/>
    </source>
</evidence>
<reference evidence="8 9" key="1">
    <citation type="submission" date="2024-09" db="EMBL/GenBank/DDBJ databases">
        <title>T2T genomes of carrot and Alternaria dauci and their utility for understanding host-pathogen interaction during carrot leaf blight disease.</title>
        <authorList>
            <person name="Liu W."/>
            <person name="Xu S."/>
            <person name="Ou C."/>
            <person name="Liu X."/>
            <person name="Zhuang F."/>
            <person name="Deng X.W."/>
        </authorList>
    </citation>
    <scope>NUCLEOTIDE SEQUENCE [LARGE SCALE GENOMIC DNA]</scope>
    <source>
        <strain evidence="8 9">A2016</strain>
    </source>
</reference>
<dbReference type="Pfam" id="PF04658">
    <property type="entry name" value="TAFII55_N"/>
    <property type="match status" value="1"/>
</dbReference>
<keyword evidence="4" id="KW-0804">Transcription</keyword>
<keyword evidence="9" id="KW-1185">Reference proteome</keyword>
<comment type="subcellular location">
    <subcellularLocation>
        <location evidence="1">Nucleus</location>
    </subcellularLocation>
</comment>
<accession>A0ABR3UFM1</accession>
<comment type="caution">
    <text evidence="8">The sequence shown here is derived from an EMBL/GenBank/DDBJ whole genome shotgun (WGS) entry which is preliminary data.</text>
</comment>
<dbReference type="RefSeq" id="XP_069305714.1">
    <property type="nucleotide sequence ID" value="XM_069453131.1"/>
</dbReference>
<feature type="compositionally biased region" description="Acidic residues" evidence="6">
    <location>
        <begin position="362"/>
        <end position="388"/>
    </location>
</feature>
<feature type="region of interest" description="Disordered" evidence="6">
    <location>
        <begin position="1"/>
        <end position="143"/>
    </location>
</feature>
<feature type="domain" description="TAFII55 protein conserved region" evidence="7">
    <location>
        <begin position="194"/>
        <end position="356"/>
    </location>
</feature>
<feature type="compositionally biased region" description="Low complexity" evidence="6">
    <location>
        <begin position="21"/>
        <end position="37"/>
    </location>
</feature>
<dbReference type="GeneID" id="96087268"/>
<evidence type="ECO:0000256" key="1">
    <source>
        <dbReference type="ARBA" id="ARBA00004123"/>
    </source>
</evidence>
<dbReference type="SMART" id="SM01370">
    <property type="entry name" value="TAFII55_N"/>
    <property type="match status" value="1"/>
</dbReference>
<keyword evidence="3" id="KW-0805">Transcription regulation</keyword>
<dbReference type="InterPro" id="IPR037817">
    <property type="entry name" value="TAF7"/>
</dbReference>
<feature type="compositionally biased region" description="Acidic residues" evidence="6">
    <location>
        <begin position="472"/>
        <end position="495"/>
    </location>
</feature>
<feature type="region of interest" description="Disordered" evidence="6">
    <location>
        <begin position="447"/>
        <end position="504"/>
    </location>
</feature>
<sequence length="559" mass="61227">MKLKLKNLNAAPSDAPPSEPPQSDAPTPVAPKPGGLKIKLKPATPAAGESADGQNGEAKVKRKYTKKPKLDESGNVIPPGKPGPKKRAREDGGDDFDSPAAKRKPKPTAKSLAMANDTDDEDDYAAVEQPPPQPIKSHNRTQSIKLSIKPKGAMGSARPSTAILKVKGAGKPPVRPYGVGYDSEAEEAEPDPAIESQFVLRMKPGPDCDLLRKSIEEKTIGKSISQGGPGVHFRFFDREGRRAMLTIQNRMYAATMVELPAVIESLKSWNKKDWVKTADVCQMLLVLDEVKNEDEARKFPLPSYISPDTHRFPHGLTPPMKWARKRRFRPRKSYIDVERAEAQLNRLIENDANAVSTKYEMVDSEAESSEESSSEEEVEDDEEMADATQVEEMDADQLEQMLAEGLMDDEVEFQGDNDQLNALLAGNNNVQVEQVGTPTTAHDVAMHALGQNGNGAAETETAASTPAAATSADDDDDDDDADSDEDVDEVDEAAAAEEQRQEQLRGEIAELEKAIIQSTEARDRQTNVLFKKRVQTQIDKQKADLAIKRKQLGNEEADE</sequence>
<evidence type="ECO:0000259" key="7">
    <source>
        <dbReference type="SMART" id="SM01370"/>
    </source>
</evidence>
<evidence type="ECO:0000256" key="5">
    <source>
        <dbReference type="ARBA" id="ARBA00023242"/>
    </source>
</evidence>
<proteinExistence type="inferred from homology"/>
<dbReference type="PANTHER" id="PTHR12228">
    <property type="entry name" value="TRANSCRIPTION INITIATION FACTOR TFIID 55 KD SUBUNIT-RELATED"/>
    <property type="match status" value="1"/>
</dbReference>
<evidence type="ECO:0000256" key="4">
    <source>
        <dbReference type="ARBA" id="ARBA00023163"/>
    </source>
</evidence>
<dbReference type="EMBL" id="JBHGVX010000006">
    <property type="protein sequence ID" value="KAL1795130.1"/>
    <property type="molecule type" value="Genomic_DNA"/>
</dbReference>
<dbReference type="Proteomes" id="UP001578633">
    <property type="component" value="Chromosome 6"/>
</dbReference>
<evidence type="ECO:0000256" key="6">
    <source>
        <dbReference type="SAM" id="MobiDB-lite"/>
    </source>
</evidence>
<feature type="region of interest" description="Disordered" evidence="6">
    <location>
        <begin position="359"/>
        <end position="388"/>
    </location>
</feature>
<evidence type="ECO:0000313" key="8">
    <source>
        <dbReference type="EMBL" id="KAL1795130.1"/>
    </source>
</evidence>
<dbReference type="PANTHER" id="PTHR12228:SF0">
    <property type="entry name" value="TATA-BOX BINDING PROTEIN ASSOCIATED FACTOR 7"/>
    <property type="match status" value="1"/>
</dbReference>
<feature type="compositionally biased region" description="Low complexity" evidence="6">
    <location>
        <begin position="456"/>
        <end position="471"/>
    </location>
</feature>
<comment type="similarity">
    <text evidence="2">Belongs to the TAF7 family.</text>
</comment>
<evidence type="ECO:0000256" key="3">
    <source>
        <dbReference type="ARBA" id="ARBA00023015"/>
    </source>
</evidence>
<protein>
    <recommendedName>
        <fullName evidence="7">TAFII55 protein conserved region domain-containing protein</fullName>
    </recommendedName>
</protein>